<organism evidence="2 3">
    <name type="scientific">Roseibium marinum</name>
    <dbReference type="NCBI Taxonomy" id="281252"/>
    <lineage>
        <taxon>Bacteria</taxon>
        <taxon>Pseudomonadati</taxon>
        <taxon>Pseudomonadota</taxon>
        <taxon>Alphaproteobacteria</taxon>
        <taxon>Hyphomicrobiales</taxon>
        <taxon>Stappiaceae</taxon>
        <taxon>Roseibium</taxon>
    </lineage>
</organism>
<dbReference type="CDD" id="cd01038">
    <property type="entry name" value="Endonuclease_DUF559"/>
    <property type="match status" value="1"/>
</dbReference>
<gene>
    <name evidence="2" type="ORF">CLV41_11197</name>
</gene>
<accession>A0A2S3UM99</accession>
<keyword evidence="2" id="KW-0540">Nuclease</keyword>
<dbReference type="Proteomes" id="UP000236959">
    <property type="component" value="Unassembled WGS sequence"/>
</dbReference>
<dbReference type="InterPro" id="IPR011335">
    <property type="entry name" value="Restrct_endonuc-II-like"/>
</dbReference>
<dbReference type="SUPFAM" id="SSF52980">
    <property type="entry name" value="Restriction endonuclease-like"/>
    <property type="match status" value="1"/>
</dbReference>
<dbReference type="GO" id="GO:0004519">
    <property type="term" value="F:endonuclease activity"/>
    <property type="evidence" value="ECO:0007669"/>
    <property type="project" value="UniProtKB-KW"/>
</dbReference>
<dbReference type="PANTHER" id="PTHR38590">
    <property type="entry name" value="BLL0828 PROTEIN"/>
    <property type="match status" value="1"/>
</dbReference>
<dbReference type="Gene3D" id="3.40.960.10">
    <property type="entry name" value="VSR Endonuclease"/>
    <property type="match status" value="1"/>
</dbReference>
<evidence type="ECO:0000259" key="1">
    <source>
        <dbReference type="Pfam" id="PF04480"/>
    </source>
</evidence>
<dbReference type="EMBL" id="PPCN01000011">
    <property type="protein sequence ID" value="POF28847.1"/>
    <property type="molecule type" value="Genomic_DNA"/>
</dbReference>
<keyword evidence="2" id="KW-0255">Endonuclease</keyword>
<dbReference type="PANTHER" id="PTHR38590:SF1">
    <property type="entry name" value="BLL0828 PROTEIN"/>
    <property type="match status" value="1"/>
</dbReference>
<dbReference type="Pfam" id="PF04480">
    <property type="entry name" value="DUF559"/>
    <property type="match status" value="1"/>
</dbReference>
<evidence type="ECO:0000313" key="2">
    <source>
        <dbReference type="EMBL" id="POF28847.1"/>
    </source>
</evidence>
<proteinExistence type="predicted"/>
<protein>
    <submittedName>
        <fullName evidence="2">Very-short-patch-repair endonuclease</fullName>
    </submittedName>
</protein>
<dbReference type="AlphaFoldDB" id="A0A2S3UM99"/>
<comment type="caution">
    <text evidence="2">The sequence shown here is derived from an EMBL/GenBank/DDBJ whole genome shotgun (WGS) entry which is preliminary data.</text>
</comment>
<sequence length="222" mass="24877">MRVVLADRPHTPLCLLRGHLPRKGGEGRLPGRCAHKVLGGLWQRGRSQGLLTSNELNFTGRMRQTPVSPLAGEMPALAGRGGYTASVPHAVFGIQKRACPMPHQKIPQSLRSNARKLRSDMTEAEKKLWQVIGGHRLEGLAFRRQMPIAGYIVDFAAPTHRLIVELDGSRHGEIQGRASDERRDRTLRSLGWTVLRFWNTEVVTDLDGVCRKILDACRKEHF</sequence>
<reference evidence="2 3" key="1">
    <citation type="submission" date="2018-01" db="EMBL/GenBank/DDBJ databases">
        <title>Genomic Encyclopedia of Archaeal and Bacterial Type Strains, Phase II (KMG-II): from individual species to whole genera.</title>
        <authorList>
            <person name="Goeker M."/>
        </authorList>
    </citation>
    <scope>NUCLEOTIDE SEQUENCE [LARGE SCALE GENOMIC DNA]</scope>
    <source>
        <strain evidence="2 3">DSM 17023</strain>
    </source>
</reference>
<dbReference type="InterPro" id="IPR047216">
    <property type="entry name" value="Endonuclease_DUF559_bact"/>
</dbReference>
<keyword evidence="2" id="KW-0378">Hydrolase</keyword>
<dbReference type="InterPro" id="IPR007569">
    <property type="entry name" value="DUF559"/>
</dbReference>
<evidence type="ECO:0000313" key="3">
    <source>
        <dbReference type="Proteomes" id="UP000236959"/>
    </source>
</evidence>
<feature type="domain" description="DUF559" evidence="1">
    <location>
        <begin position="110"/>
        <end position="217"/>
    </location>
</feature>
<keyword evidence="3" id="KW-1185">Reference proteome</keyword>
<name>A0A2S3UM99_9HYPH</name>